<dbReference type="EMBL" id="JAUIZM010000001">
    <property type="protein sequence ID" value="KAK1403190.1"/>
    <property type="molecule type" value="Genomic_DNA"/>
</dbReference>
<gene>
    <name evidence="2" type="ORF">POM88_002795</name>
</gene>
<comment type="similarity">
    <text evidence="1">Belongs to the REF/SRPP family.</text>
</comment>
<reference evidence="2" key="1">
    <citation type="submission" date="2023-02" db="EMBL/GenBank/DDBJ databases">
        <title>Genome of toxic invasive species Heracleum sosnowskyi carries increased number of genes despite the absence of recent whole-genome duplications.</title>
        <authorList>
            <person name="Schelkunov M."/>
            <person name="Shtratnikova V."/>
            <person name="Makarenko M."/>
            <person name="Klepikova A."/>
            <person name="Omelchenko D."/>
            <person name="Novikova G."/>
            <person name="Obukhova E."/>
            <person name="Bogdanov V."/>
            <person name="Penin A."/>
            <person name="Logacheva M."/>
        </authorList>
    </citation>
    <scope>NUCLEOTIDE SEQUENCE</scope>
    <source>
        <strain evidence="2">Hsosn_3</strain>
        <tissue evidence="2">Leaf</tissue>
    </source>
</reference>
<evidence type="ECO:0000256" key="1">
    <source>
        <dbReference type="ARBA" id="ARBA00009737"/>
    </source>
</evidence>
<dbReference type="InterPro" id="IPR008802">
    <property type="entry name" value="REF"/>
</dbReference>
<sequence>MTDCQLENSYMASNKQQGERKKKKACEQKPALKHLGFVRAIAINILFWLSDLYQHYTKQQHHKYSGALVYVETTIAPVVTPLYSQFKDVPDALLLFLDTKVDEATLGFDKLAPPLAKQLLRQTKSVVVKLSDAAIQLGKVVKADGPTAALHYAYDSYKDPVLIQLAKLWQEINKISSLNVVAQMLLPTVCLISDKYNEVIADMAGKGYSVFCCLPSVPIDDIARAYKQVEAAACGGKSAASDESRQTKIV</sequence>
<dbReference type="PANTHER" id="PTHR33732:SF2">
    <property type="entry name" value="REF_SRPP-LIKE PROTEIN"/>
    <property type="match status" value="1"/>
</dbReference>
<proteinExistence type="inferred from homology"/>
<accession>A0AAD8JEN2</accession>
<evidence type="ECO:0000313" key="2">
    <source>
        <dbReference type="EMBL" id="KAK1403190.1"/>
    </source>
</evidence>
<organism evidence="2 3">
    <name type="scientific">Heracleum sosnowskyi</name>
    <dbReference type="NCBI Taxonomy" id="360622"/>
    <lineage>
        <taxon>Eukaryota</taxon>
        <taxon>Viridiplantae</taxon>
        <taxon>Streptophyta</taxon>
        <taxon>Embryophyta</taxon>
        <taxon>Tracheophyta</taxon>
        <taxon>Spermatophyta</taxon>
        <taxon>Magnoliopsida</taxon>
        <taxon>eudicotyledons</taxon>
        <taxon>Gunneridae</taxon>
        <taxon>Pentapetalae</taxon>
        <taxon>asterids</taxon>
        <taxon>campanulids</taxon>
        <taxon>Apiales</taxon>
        <taxon>Apiaceae</taxon>
        <taxon>Apioideae</taxon>
        <taxon>apioid superclade</taxon>
        <taxon>Tordylieae</taxon>
        <taxon>Tordyliinae</taxon>
        <taxon>Heracleum</taxon>
    </lineage>
</organism>
<dbReference type="AlphaFoldDB" id="A0AAD8JEN2"/>
<dbReference type="Proteomes" id="UP001237642">
    <property type="component" value="Unassembled WGS sequence"/>
</dbReference>
<comment type="caution">
    <text evidence="2">The sequence shown here is derived from an EMBL/GenBank/DDBJ whole genome shotgun (WGS) entry which is preliminary data.</text>
</comment>
<dbReference type="Pfam" id="PF05755">
    <property type="entry name" value="REF"/>
    <property type="match status" value="1"/>
</dbReference>
<dbReference type="GO" id="GO:0003746">
    <property type="term" value="F:translation elongation factor activity"/>
    <property type="evidence" value="ECO:0007669"/>
    <property type="project" value="UniProtKB-KW"/>
</dbReference>
<dbReference type="PANTHER" id="PTHR33732">
    <property type="entry name" value="REF/SRPP-LIKE PROTEIN OS05G0151300/LOC_OS05G05940"/>
    <property type="match status" value="1"/>
</dbReference>
<keyword evidence="2" id="KW-0251">Elongation factor</keyword>
<keyword evidence="2" id="KW-0648">Protein biosynthesis</keyword>
<name>A0AAD8JEN2_9APIA</name>
<evidence type="ECO:0000313" key="3">
    <source>
        <dbReference type="Proteomes" id="UP001237642"/>
    </source>
</evidence>
<keyword evidence="3" id="KW-1185">Reference proteome</keyword>
<protein>
    <submittedName>
        <fullName evidence="2">Rubber elongation factor</fullName>
    </submittedName>
</protein>
<reference evidence="2" key="2">
    <citation type="submission" date="2023-05" db="EMBL/GenBank/DDBJ databases">
        <authorList>
            <person name="Schelkunov M.I."/>
        </authorList>
    </citation>
    <scope>NUCLEOTIDE SEQUENCE</scope>
    <source>
        <strain evidence="2">Hsosn_3</strain>
        <tissue evidence="2">Leaf</tissue>
    </source>
</reference>